<evidence type="ECO:0000313" key="2">
    <source>
        <dbReference type="EMBL" id="GLL01383.1"/>
    </source>
</evidence>
<feature type="domain" description="Zinc finger CGNR" evidence="1">
    <location>
        <begin position="162"/>
        <end position="202"/>
    </location>
</feature>
<reference evidence="2" key="1">
    <citation type="journal article" date="2014" name="Int. J. Syst. Evol. Microbiol.">
        <title>Complete genome sequence of Corynebacterium casei LMG S-19264T (=DSM 44701T), isolated from a smear-ripened cheese.</title>
        <authorList>
            <consortium name="US DOE Joint Genome Institute (JGI-PGF)"/>
            <person name="Walter F."/>
            <person name="Albersmeier A."/>
            <person name="Kalinowski J."/>
            <person name="Ruckert C."/>
        </authorList>
    </citation>
    <scope>NUCLEOTIDE SEQUENCE</scope>
    <source>
        <strain evidence="2">VKM Ac-1321</strain>
    </source>
</reference>
<gene>
    <name evidence="2" type="ORF">GCM10017581_031240</name>
</gene>
<dbReference type="InterPro" id="IPR010852">
    <property type="entry name" value="ABATE"/>
</dbReference>
<dbReference type="RefSeq" id="WP_261964068.1">
    <property type="nucleotide sequence ID" value="NZ_BAAAXA010000003.1"/>
</dbReference>
<dbReference type="PANTHER" id="PTHR35525:SF3">
    <property type="entry name" value="BLL6575 PROTEIN"/>
    <property type="match status" value="1"/>
</dbReference>
<protein>
    <recommendedName>
        <fullName evidence="1">Zinc finger CGNR domain-containing protein</fullName>
    </recommendedName>
</protein>
<sequence length="214" mass="23601">MEATDNPALRIVGGHTGLDLVNTVEPRVPGAEPEKEHLNTPEELLEWAVRTRVVEPVEAREIQLVWQGEAALAAVLAIREALYAVLLARLNEEGGPILPYQPALEQLGTRYAAAVARGSLTLPPDSPKIGRLRLGDVAAFAVQDRLAAIAVDLLTRENIEDLRQCPLDEGGCGWLFLDRSRNHSRRWCAMADCGTRVKARRLTVKRRGRQLPPN</sequence>
<dbReference type="Gene3D" id="1.10.3300.10">
    <property type="entry name" value="Jann2411-like domain"/>
    <property type="match status" value="1"/>
</dbReference>
<dbReference type="EMBL" id="BSFP01000015">
    <property type="protein sequence ID" value="GLL01383.1"/>
    <property type="molecule type" value="Genomic_DNA"/>
</dbReference>
<name>A0A9W6KHM2_9ACTN</name>
<keyword evidence="3" id="KW-1185">Reference proteome</keyword>
<reference evidence="2" key="2">
    <citation type="submission" date="2023-01" db="EMBL/GenBank/DDBJ databases">
        <authorList>
            <person name="Sun Q."/>
            <person name="Evtushenko L."/>
        </authorList>
    </citation>
    <scope>NUCLEOTIDE SEQUENCE</scope>
    <source>
        <strain evidence="2">VKM Ac-1321</strain>
    </source>
</reference>
<proteinExistence type="predicted"/>
<accession>A0A9W6KHM2</accession>
<dbReference type="Pfam" id="PF07336">
    <property type="entry name" value="ABATE"/>
    <property type="match status" value="1"/>
</dbReference>
<dbReference type="InterPro" id="IPR023286">
    <property type="entry name" value="ABATE_dom_sf"/>
</dbReference>
<dbReference type="SUPFAM" id="SSF160904">
    <property type="entry name" value="Jann2411-like"/>
    <property type="match status" value="1"/>
</dbReference>
<evidence type="ECO:0000313" key="3">
    <source>
        <dbReference type="Proteomes" id="UP001143480"/>
    </source>
</evidence>
<dbReference type="Pfam" id="PF11706">
    <property type="entry name" value="zf-CGNR"/>
    <property type="match status" value="1"/>
</dbReference>
<organism evidence="2 3">
    <name type="scientific">Dactylosporangium matsuzakiense</name>
    <dbReference type="NCBI Taxonomy" id="53360"/>
    <lineage>
        <taxon>Bacteria</taxon>
        <taxon>Bacillati</taxon>
        <taxon>Actinomycetota</taxon>
        <taxon>Actinomycetes</taxon>
        <taxon>Micromonosporales</taxon>
        <taxon>Micromonosporaceae</taxon>
        <taxon>Dactylosporangium</taxon>
    </lineage>
</organism>
<dbReference type="InterPro" id="IPR021005">
    <property type="entry name" value="Znf_CGNR"/>
</dbReference>
<dbReference type="Proteomes" id="UP001143480">
    <property type="component" value="Unassembled WGS sequence"/>
</dbReference>
<comment type="caution">
    <text evidence="2">The sequence shown here is derived from an EMBL/GenBank/DDBJ whole genome shotgun (WGS) entry which is preliminary data.</text>
</comment>
<evidence type="ECO:0000259" key="1">
    <source>
        <dbReference type="Pfam" id="PF11706"/>
    </source>
</evidence>
<dbReference type="PANTHER" id="PTHR35525">
    <property type="entry name" value="BLL6575 PROTEIN"/>
    <property type="match status" value="1"/>
</dbReference>
<dbReference type="AlphaFoldDB" id="A0A9W6KHM2"/>